<comment type="caution">
    <text evidence="1">The sequence shown here is derived from an EMBL/GenBank/DDBJ whole genome shotgun (WGS) entry which is preliminary data.</text>
</comment>
<proteinExistence type="predicted"/>
<name>A0ACB6RIZ9_9PLEO</name>
<protein>
    <submittedName>
        <fullName evidence="1">Ankyrin</fullName>
    </submittedName>
</protein>
<dbReference type="EMBL" id="MU006757">
    <property type="protein sequence ID" value="KAF2621327.1"/>
    <property type="molecule type" value="Genomic_DNA"/>
</dbReference>
<feature type="non-terminal residue" evidence="1">
    <location>
        <position position="163"/>
    </location>
</feature>
<accession>A0ACB6RIZ9</accession>
<evidence type="ECO:0000313" key="1">
    <source>
        <dbReference type="EMBL" id="KAF2621327.1"/>
    </source>
</evidence>
<organism evidence="1 2">
    <name type="scientific">Macroventuria anomochaeta</name>
    <dbReference type="NCBI Taxonomy" id="301207"/>
    <lineage>
        <taxon>Eukaryota</taxon>
        <taxon>Fungi</taxon>
        <taxon>Dikarya</taxon>
        <taxon>Ascomycota</taxon>
        <taxon>Pezizomycotina</taxon>
        <taxon>Dothideomycetes</taxon>
        <taxon>Pleosporomycetidae</taxon>
        <taxon>Pleosporales</taxon>
        <taxon>Pleosporineae</taxon>
        <taxon>Didymellaceae</taxon>
        <taxon>Macroventuria</taxon>
    </lineage>
</organism>
<feature type="non-terminal residue" evidence="1">
    <location>
        <position position="1"/>
    </location>
</feature>
<evidence type="ECO:0000313" key="2">
    <source>
        <dbReference type="Proteomes" id="UP000799754"/>
    </source>
</evidence>
<sequence length="163" mass="17591">SLLKEFLAKGASATTTDHNLDTPLHHAAHCSFTEVLLEHGADINATNRQGHSPLYTACKHNRLDVAKLLLSRGADVNAIVRDEHWLSLMFLVIETYWHDCGGALSPRLQLADLLLGHGADVHAATKDGTTVLHKAVQFIDAALVRHLVERGADVHATTAAGQS</sequence>
<gene>
    <name evidence="1" type="ORF">BU25DRAFT_317468</name>
</gene>
<dbReference type="Proteomes" id="UP000799754">
    <property type="component" value="Unassembled WGS sequence"/>
</dbReference>
<reference evidence="1" key="1">
    <citation type="journal article" date="2020" name="Stud. Mycol.">
        <title>101 Dothideomycetes genomes: a test case for predicting lifestyles and emergence of pathogens.</title>
        <authorList>
            <person name="Haridas S."/>
            <person name="Albert R."/>
            <person name="Binder M."/>
            <person name="Bloem J."/>
            <person name="Labutti K."/>
            <person name="Salamov A."/>
            <person name="Andreopoulos B."/>
            <person name="Baker S."/>
            <person name="Barry K."/>
            <person name="Bills G."/>
            <person name="Bluhm B."/>
            <person name="Cannon C."/>
            <person name="Castanera R."/>
            <person name="Culley D."/>
            <person name="Daum C."/>
            <person name="Ezra D."/>
            <person name="Gonzalez J."/>
            <person name="Henrissat B."/>
            <person name="Kuo A."/>
            <person name="Liang C."/>
            <person name="Lipzen A."/>
            <person name="Lutzoni F."/>
            <person name="Magnuson J."/>
            <person name="Mondo S."/>
            <person name="Nolan M."/>
            <person name="Ohm R."/>
            <person name="Pangilinan J."/>
            <person name="Park H.-J."/>
            <person name="Ramirez L."/>
            <person name="Alfaro M."/>
            <person name="Sun H."/>
            <person name="Tritt A."/>
            <person name="Yoshinaga Y."/>
            <person name="Zwiers L.-H."/>
            <person name="Turgeon B."/>
            <person name="Goodwin S."/>
            <person name="Spatafora J."/>
            <person name="Crous P."/>
            <person name="Grigoriev I."/>
        </authorList>
    </citation>
    <scope>NUCLEOTIDE SEQUENCE</scope>
    <source>
        <strain evidence="1">CBS 525.71</strain>
    </source>
</reference>
<keyword evidence="2" id="KW-1185">Reference proteome</keyword>